<evidence type="ECO:0000313" key="3">
    <source>
        <dbReference type="EMBL" id="EWS70948.1"/>
    </source>
</evidence>
<feature type="compositionally biased region" description="Polar residues" evidence="1">
    <location>
        <begin position="20"/>
        <end position="42"/>
    </location>
</feature>
<proteinExistence type="predicted"/>
<dbReference type="EMBL" id="GG662212">
    <property type="protein sequence ID" value="EWS70948.1"/>
    <property type="molecule type" value="Genomic_DNA"/>
</dbReference>
<dbReference type="GO" id="GO:0072345">
    <property type="term" value="F:NAADP-sensitive calcium-release channel activity"/>
    <property type="evidence" value="ECO:0007669"/>
    <property type="project" value="TreeGrafter"/>
</dbReference>
<name>W7X3E5_TETTS</name>
<evidence type="ECO:0000256" key="1">
    <source>
        <dbReference type="SAM" id="MobiDB-lite"/>
    </source>
</evidence>
<dbReference type="Proteomes" id="UP000009168">
    <property type="component" value="Unassembled WGS sequence"/>
</dbReference>
<feature type="transmembrane region" description="Helical" evidence="2">
    <location>
        <begin position="620"/>
        <end position="642"/>
    </location>
</feature>
<dbReference type="InterPro" id="IPR039031">
    <property type="entry name" value="Mucolipin"/>
</dbReference>
<keyword evidence="4" id="KW-1185">Reference proteome</keyword>
<sequence>MNKRKGSLEPEDDDGELKKQSSFAFRQVNSSYGEENESQQGEFTPKKNEQNENINFKINGSDSNLEEQQQDQQNLIKSQQYRNMDGEQILRYIKVKLKTNPFQRYQIRNHKFPIKFLLHILLIAFVTMQVKIMATQEIDYTRFNIDFWKSTLLNIDQGDDNHQSKFFFTPEDLKKNLEETISFFQNIQTQTQFEVIDYDQTKFYLLSYYTIWPTDKSHKLAYCSTINLKEGITQPFQQDNVLSIKDYTQKVNMFYLLIQNLQTRFSVNSNICWDIKIMYMIESGFKVEASVDADQVVCDKIKSKLSQQADPQQDVLRNLQEKFSNTTFLGEKFANSQLKLKQFINELGTIANKQNRRIVAEALSNFHITKEWNKFLERRDKHQLVKPVKQKGYQRIKSPFSQKHQKSQFNIPTEILLPTKGRILKQQNTLKATRGFQTAFINFMVIIISSLLFFLHMRYVYRIFVLYECAKQATDRAYLQNIRLKQSTKNIITYQNQQTRSSQDQDRQIQTNKLRNIYDNKHSLKWENITLREKLKFFNKWQLLSMVGNFFQICGSILLYVSSSSIERQEGQDISFIFDLKERLIGFGCAIAWITVVQYVEYDRDHIIFSNLMSKVINQWLYTLIGIFPIFMAFGIFGYCMYSDSVFFHSFSYTMTTLFATYHGDQISDFMNSIKELSSPLEQMYMLLYTMLFAMAVYNFFTSTIGLAWEEIKEKKKNKLLKQQLRENYLVEEELFRAKNQGSSDNNKNQMRLSQDQKVSSDQLLEYKQSPLSPTQQLTPSKSNIISKQISGENEEEIVTTSEHAFDRLIEYINRNKQDIKKISQKVDEHKKYIWTDTIAKKSQIEQLFKEMVDFDQIIDVLDIGHQDKDVIKLKYKKYFNYIINQINRLQEDICTI</sequence>
<dbReference type="Gene3D" id="1.10.287.70">
    <property type="match status" value="1"/>
</dbReference>
<evidence type="ECO:0000313" key="4">
    <source>
        <dbReference type="Proteomes" id="UP000009168"/>
    </source>
</evidence>
<feature type="region of interest" description="Disordered" evidence="1">
    <location>
        <begin position="1"/>
        <end position="52"/>
    </location>
</feature>
<dbReference type="RefSeq" id="XP_012656504.1">
    <property type="nucleotide sequence ID" value="XM_012801050.1"/>
</dbReference>
<keyword evidence="2" id="KW-0472">Membrane</keyword>
<dbReference type="AlphaFoldDB" id="W7X3E5"/>
<reference evidence="4" key="1">
    <citation type="journal article" date="2006" name="PLoS Biol.">
        <title>Macronuclear genome sequence of the ciliate Tetrahymena thermophila, a model eukaryote.</title>
        <authorList>
            <person name="Eisen J.A."/>
            <person name="Coyne R.S."/>
            <person name="Wu M."/>
            <person name="Wu D."/>
            <person name="Thiagarajan M."/>
            <person name="Wortman J.R."/>
            <person name="Badger J.H."/>
            <person name="Ren Q."/>
            <person name="Amedeo P."/>
            <person name="Jones K.M."/>
            <person name="Tallon L.J."/>
            <person name="Delcher A.L."/>
            <person name="Salzberg S.L."/>
            <person name="Silva J.C."/>
            <person name="Haas B.J."/>
            <person name="Majoros W.H."/>
            <person name="Farzad M."/>
            <person name="Carlton J.M."/>
            <person name="Smith R.K. Jr."/>
            <person name="Garg J."/>
            <person name="Pearlman R.E."/>
            <person name="Karrer K.M."/>
            <person name="Sun L."/>
            <person name="Manning G."/>
            <person name="Elde N.C."/>
            <person name="Turkewitz A.P."/>
            <person name="Asai D.J."/>
            <person name="Wilkes D.E."/>
            <person name="Wang Y."/>
            <person name="Cai H."/>
            <person name="Collins K."/>
            <person name="Stewart B.A."/>
            <person name="Lee S.R."/>
            <person name="Wilamowska K."/>
            <person name="Weinberg Z."/>
            <person name="Ruzzo W.L."/>
            <person name="Wloga D."/>
            <person name="Gaertig J."/>
            <person name="Frankel J."/>
            <person name="Tsao C.-C."/>
            <person name="Gorovsky M.A."/>
            <person name="Keeling P.J."/>
            <person name="Waller R.F."/>
            <person name="Patron N.J."/>
            <person name="Cherry J.M."/>
            <person name="Stover N.A."/>
            <person name="Krieger C.J."/>
            <person name="del Toro C."/>
            <person name="Ryder H.F."/>
            <person name="Williamson S.C."/>
            <person name="Barbeau R.A."/>
            <person name="Hamilton E.P."/>
            <person name="Orias E."/>
        </authorList>
    </citation>
    <scope>NUCLEOTIDE SEQUENCE [LARGE SCALE GENOMIC DNA]</scope>
    <source>
        <strain evidence="4">SB210</strain>
    </source>
</reference>
<feature type="transmembrane region" description="Helical" evidence="2">
    <location>
        <begin position="541"/>
        <end position="563"/>
    </location>
</feature>
<protein>
    <submittedName>
        <fullName evidence="3">Transmembrane protein, putative</fullName>
    </submittedName>
</protein>
<accession>W7X3E5</accession>
<organism evidence="3 4">
    <name type="scientific">Tetrahymena thermophila (strain SB210)</name>
    <dbReference type="NCBI Taxonomy" id="312017"/>
    <lineage>
        <taxon>Eukaryota</taxon>
        <taxon>Sar</taxon>
        <taxon>Alveolata</taxon>
        <taxon>Ciliophora</taxon>
        <taxon>Intramacronucleata</taxon>
        <taxon>Oligohymenophorea</taxon>
        <taxon>Hymenostomatida</taxon>
        <taxon>Tetrahymenina</taxon>
        <taxon>Tetrahymenidae</taxon>
        <taxon>Tetrahymena</taxon>
    </lineage>
</organism>
<dbReference type="GeneID" id="24439287"/>
<dbReference type="PANTHER" id="PTHR12127">
    <property type="entry name" value="MUCOLIPIN"/>
    <property type="match status" value="1"/>
</dbReference>
<feature type="transmembrane region" description="Helical" evidence="2">
    <location>
        <begin position="686"/>
        <end position="709"/>
    </location>
</feature>
<dbReference type="OrthoDB" id="311187at2759"/>
<feature type="transmembrane region" description="Helical" evidence="2">
    <location>
        <begin position="435"/>
        <end position="455"/>
    </location>
</feature>
<dbReference type="InParanoid" id="W7X3E5"/>
<dbReference type="STRING" id="312017.W7X3E5"/>
<dbReference type="PANTHER" id="PTHR12127:SF7">
    <property type="entry name" value="SD02261P"/>
    <property type="match status" value="1"/>
</dbReference>
<feature type="transmembrane region" description="Helical" evidence="2">
    <location>
        <begin position="583"/>
        <end position="600"/>
    </location>
</feature>
<gene>
    <name evidence="3" type="ORF">TTHERM_000497409</name>
</gene>
<evidence type="ECO:0000256" key="2">
    <source>
        <dbReference type="SAM" id="Phobius"/>
    </source>
</evidence>
<dbReference type="GO" id="GO:0016020">
    <property type="term" value="C:membrane"/>
    <property type="evidence" value="ECO:0007669"/>
    <property type="project" value="TreeGrafter"/>
</dbReference>
<keyword evidence="2 3" id="KW-0812">Transmembrane</keyword>
<dbReference type="KEGG" id="tet:TTHERM_000497409"/>
<keyword evidence="2" id="KW-1133">Transmembrane helix</keyword>